<proteinExistence type="predicted"/>
<dbReference type="PANTHER" id="PTHR23025:SF3">
    <property type="entry name" value="HORMONE-SENSITIVE LIPASE"/>
    <property type="match status" value="1"/>
</dbReference>
<evidence type="ECO:0000259" key="1">
    <source>
        <dbReference type="Pfam" id="PF07859"/>
    </source>
</evidence>
<keyword evidence="2" id="KW-0378">Hydrolase</keyword>
<evidence type="ECO:0000313" key="2">
    <source>
        <dbReference type="EMBL" id="KAL2793752.1"/>
    </source>
</evidence>
<comment type="caution">
    <text evidence="2">The sequence shown here is derived from an EMBL/GenBank/DDBJ whole genome shotgun (WGS) entry which is preliminary data.</text>
</comment>
<dbReference type="Pfam" id="PF07859">
    <property type="entry name" value="Abhydrolase_3"/>
    <property type="match status" value="1"/>
</dbReference>
<dbReference type="Proteomes" id="UP001610563">
    <property type="component" value="Unassembled WGS sequence"/>
</dbReference>
<dbReference type="InterPro" id="IPR013094">
    <property type="entry name" value="AB_hydrolase_3"/>
</dbReference>
<dbReference type="Gene3D" id="3.40.50.1820">
    <property type="entry name" value="alpha/beta hydrolase"/>
    <property type="match status" value="1"/>
</dbReference>
<dbReference type="SUPFAM" id="SSF53474">
    <property type="entry name" value="alpha/beta-Hydrolases"/>
    <property type="match status" value="1"/>
</dbReference>
<feature type="domain" description="Alpha/beta hydrolase fold-3" evidence="1">
    <location>
        <begin position="13"/>
        <end position="205"/>
    </location>
</feature>
<dbReference type="GO" id="GO:0016787">
    <property type="term" value="F:hydrolase activity"/>
    <property type="evidence" value="ECO:0007669"/>
    <property type="project" value="UniProtKB-KW"/>
</dbReference>
<reference evidence="2 3" key="1">
    <citation type="submission" date="2024-07" db="EMBL/GenBank/DDBJ databases">
        <title>Section-level genome sequencing and comparative genomics of Aspergillus sections Usti and Cavernicolus.</title>
        <authorList>
            <consortium name="Lawrence Berkeley National Laboratory"/>
            <person name="Nybo J.L."/>
            <person name="Vesth T.C."/>
            <person name="Theobald S."/>
            <person name="Frisvad J.C."/>
            <person name="Larsen T.O."/>
            <person name="Kjaerboelling I."/>
            <person name="Rothschild-Mancinelli K."/>
            <person name="Lyhne E.K."/>
            <person name="Kogle M.E."/>
            <person name="Barry K."/>
            <person name="Clum A."/>
            <person name="Na H."/>
            <person name="Ledsgaard L."/>
            <person name="Lin J."/>
            <person name="Lipzen A."/>
            <person name="Kuo A."/>
            <person name="Riley R."/>
            <person name="Mondo S."/>
            <person name="Labutti K."/>
            <person name="Haridas S."/>
            <person name="Pangalinan J."/>
            <person name="Salamov A.A."/>
            <person name="Simmons B.A."/>
            <person name="Magnuson J.K."/>
            <person name="Chen J."/>
            <person name="Drula E."/>
            <person name="Henrissat B."/>
            <person name="Wiebenga A."/>
            <person name="Lubbers R.J."/>
            <person name="Gomes A.C."/>
            <person name="Makela M.R."/>
            <person name="Stajich J."/>
            <person name="Grigoriev I.V."/>
            <person name="Mortensen U.H."/>
            <person name="De Vries R.P."/>
            <person name="Baker S.E."/>
            <person name="Andersen M.R."/>
        </authorList>
    </citation>
    <scope>NUCLEOTIDE SEQUENCE [LARGE SCALE GENOMIC DNA]</scope>
    <source>
        <strain evidence="2 3">CBS 209.92</strain>
    </source>
</reference>
<sequence length="230" mass="24922">MKTDTRRLNSDYSQDRSLQMFANGTGLTAVSVGYRLAPENPYPAAINDCIDVGEYLVGNPSEYGTVRFLGGESAGAYLALLTSFHLLRTRPSHKISGLVLRYGEYDLAVGLPAIVASSSTKALMIDRNAMERFNRAYLPRPSLEERRNPSLSPLYEDLTALAAALFVCGTADPLLDDTLLMGMKWSIAGGESIVKVYPGAAHGFTVIPGLPVAEEANAVSVQFMREKLDV</sequence>
<dbReference type="PANTHER" id="PTHR23025">
    <property type="entry name" value="TRIACYLGLYCEROL LIPASE"/>
    <property type="match status" value="1"/>
</dbReference>
<dbReference type="EMBL" id="JBFTWV010000053">
    <property type="protein sequence ID" value="KAL2793752.1"/>
    <property type="molecule type" value="Genomic_DNA"/>
</dbReference>
<protein>
    <submittedName>
        <fullName evidence="2">Alpha/beta hydrolase fold-3</fullName>
    </submittedName>
</protein>
<name>A0ABR4G427_9EURO</name>
<keyword evidence="3" id="KW-1185">Reference proteome</keyword>
<accession>A0ABR4G427</accession>
<organism evidence="2 3">
    <name type="scientific">Aspergillus keveii</name>
    <dbReference type="NCBI Taxonomy" id="714993"/>
    <lineage>
        <taxon>Eukaryota</taxon>
        <taxon>Fungi</taxon>
        <taxon>Dikarya</taxon>
        <taxon>Ascomycota</taxon>
        <taxon>Pezizomycotina</taxon>
        <taxon>Eurotiomycetes</taxon>
        <taxon>Eurotiomycetidae</taxon>
        <taxon>Eurotiales</taxon>
        <taxon>Aspergillaceae</taxon>
        <taxon>Aspergillus</taxon>
        <taxon>Aspergillus subgen. Nidulantes</taxon>
    </lineage>
</organism>
<gene>
    <name evidence="2" type="ORF">BJX66DRAFT_305357</name>
</gene>
<dbReference type="InterPro" id="IPR029058">
    <property type="entry name" value="AB_hydrolase_fold"/>
</dbReference>
<evidence type="ECO:0000313" key="3">
    <source>
        <dbReference type="Proteomes" id="UP001610563"/>
    </source>
</evidence>